<organism evidence="9 10">
    <name type="scientific">Roseateles depolymerans</name>
    <dbReference type="NCBI Taxonomy" id="76731"/>
    <lineage>
        <taxon>Bacteria</taxon>
        <taxon>Pseudomonadati</taxon>
        <taxon>Pseudomonadota</taxon>
        <taxon>Betaproteobacteria</taxon>
        <taxon>Burkholderiales</taxon>
        <taxon>Sphaerotilaceae</taxon>
        <taxon>Roseateles</taxon>
    </lineage>
</organism>
<keyword evidence="6 8" id="KW-1133">Transmembrane helix</keyword>
<evidence type="ECO:0000313" key="9">
    <source>
        <dbReference type="EMBL" id="PZP36691.1"/>
    </source>
</evidence>
<evidence type="ECO:0000256" key="4">
    <source>
        <dbReference type="ARBA" id="ARBA00022475"/>
    </source>
</evidence>
<proteinExistence type="inferred from homology"/>
<dbReference type="Proteomes" id="UP000249633">
    <property type="component" value="Unassembled WGS sequence"/>
</dbReference>
<dbReference type="InterPro" id="IPR052017">
    <property type="entry name" value="TSUP"/>
</dbReference>
<sequence>MDIELTLWTGLVFLLAGAVKGITGMGLPTVAVSLLGLVMAPAQAAALLVAPSLLTNLAQCRGPQARALAAALWPLWLGLIAGVLLTPAASPALPDPHQLLGAALLAYGGWGLLRQARPQRPPAEPAPRGRLQAALFALLIGLCTGAITAVTAVFVIPLVPYLQARRLSREALIQAQGLCFMIATLALALRLQASPQAPLWSVDTLLALATALVGMAVGGRWRQRLSGPAFQRALFLVLMGLGLANLLHGR</sequence>
<evidence type="ECO:0000256" key="6">
    <source>
        <dbReference type="ARBA" id="ARBA00022989"/>
    </source>
</evidence>
<keyword evidence="5 8" id="KW-0812">Transmembrane</keyword>
<comment type="caution">
    <text evidence="9">The sequence shown here is derived from an EMBL/GenBank/DDBJ whole genome shotgun (WGS) entry which is preliminary data.</text>
</comment>
<comment type="subcellular location">
    <subcellularLocation>
        <location evidence="1 8">Cell membrane</location>
        <topology evidence="1 8">Multi-pass membrane protein</topology>
    </subcellularLocation>
</comment>
<protein>
    <recommendedName>
        <fullName evidence="8">Probable membrane transporter protein</fullName>
    </recommendedName>
</protein>
<evidence type="ECO:0000256" key="1">
    <source>
        <dbReference type="ARBA" id="ARBA00004651"/>
    </source>
</evidence>
<feature type="transmembrane region" description="Helical" evidence="8">
    <location>
        <begin position="198"/>
        <end position="217"/>
    </location>
</feature>
<evidence type="ECO:0000313" key="10">
    <source>
        <dbReference type="Proteomes" id="UP000249633"/>
    </source>
</evidence>
<dbReference type="AlphaFoldDB" id="A0A2W5DXP3"/>
<evidence type="ECO:0000256" key="8">
    <source>
        <dbReference type="RuleBase" id="RU363041"/>
    </source>
</evidence>
<evidence type="ECO:0000256" key="7">
    <source>
        <dbReference type="ARBA" id="ARBA00023136"/>
    </source>
</evidence>
<feature type="transmembrane region" description="Helical" evidence="8">
    <location>
        <begin position="96"/>
        <end position="113"/>
    </location>
</feature>
<dbReference type="InterPro" id="IPR002781">
    <property type="entry name" value="TM_pro_TauE-like"/>
</dbReference>
<feature type="transmembrane region" description="Helical" evidence="8">
    <location>
        <begin position="229"/>
        <end position="247"/>
    </location>
</feature>
<keyword evidence="3" id="KW-0813">Transport</keyword>
<keyword evidence="7 8" id="KW-0472">Membrane</keyword>
<evidence type="ECO:0000256" key="3">
    <source>
        <dbReference type="ARBA" id="ARBA00022448"/>
    </source>
</evidence>
<feature type="transmembrane region" description="Helical" evidence="8">
    <location>
        <begin position="31"/>
        <end position="55"/>
    </location>
</feature>
<gene>
    <name evidence="9" type="ORF">DI603_01660</name>
</gene>
<comment type="similarity">
    <text evidence="2 8">Belongs to the 4-toluene sulfonate uptake permease (TSUP) (TC 2.A.102) family.</text>
</comment>
<evidence type="ECO:0000256" key="5">
    <source>
        <dbReference type="ARBA" id="ARBA00022692"/>
    </source>
</evidence>
<feature type="transmembrane region" description="Helical" evidence="8">
    <location>
        <begin position="134"/>
        <end position="159"/>
    </location>
</feature>
<dbReference type="Pfam" id="PF01925">
    <property type="entry name" value="TauE"/>
    <property type="match status" value="1"/>
</dbReference>
<feature type="transmembrane region" description="Helical" evidence="8">
    <location>
        <begin position="67"/>
        <end position="90"/>
    </location>
</feature>
<dbReference type="PANTHER" id="PTHR30269:SF32">
    <property type="entry name" value="MEMBRANE TRANSPORTER PROTEIN-RELATED"/>
    <property type="match status" value="1"/>
</dbReference>
<name>A0A2W5DXP3_9BURK</name>
<dbReference type="PANTHER" id="PTHR30269">
    <property type="entry name" value="TRANSMEMBRANE PROTEIN YFCA"/>
    <property type="match status" value="1"/>
</dbReference>
<dbReference type="GO" id="GO:0005886">
    <property type="term" value="C:plasma membrane"/>
    <property type="evidence" value="ECO:0007669"/>
    <property type="project" value="UniProtKB-SubCell"/>
</dbReference>
<accession>A0A2W5DXP3</accession>
<evidence type="ECO:0000256" key="2">
    <source>
        <dbReference type="ARBA" id="ARBA00009142"/>
    </source>
</evidence>
<keyword evidence="4 8" id="KW-1003">Cell membrane</keyword>
<reference evidence="9 10" key="1">
    <citation type="submission" date="2017-08" db="EMBL/GenBank/DDBJ databases">
        <title>Infants hospitalized years apart are colonized by the same room-sourced microbial strains.</title>
        <authorList>
            <person name="Brooks B."/>
            <person name="Olm M.R."/>
            <person name="Firek B.A."/>
            <person name="Baker R."/>
            <person name="Thomas B.C."/>
            <person name="Morowitz M.J."/>
            <person name="Banfield J.F."/>
        </authorList>
    </citation>
    <scope>NUCLEOTIDE SEQUENCE [LARGE SCALE GENOMIC DNA]</scope>
    <source>
        <strain evidence="9">S2_012_000_R2_81</strain>
    </source>
</reference>
<feature type="transmembrane region" description="Helical" evidence="8">
    <location>
        <begin position="171"/>
        <end position="191"/>
    </location>
</feature>
<dbReference type="EMBL" id="QFOD01000001">
    <property type="protein sequence ID" value="PZP36691.1"/>
    <property type="molecule type" value="Genomic_DNA"/>
</dbReference>